<dbReference type="InterPro" id="IPR043502">
    <property type="entry name" value="DNA/RNA_pol_sf"/>
</dbReference>
<sequence>MIKPILVHQADGIHTQAVTHQTLAFTILGLDWLTYHNPTIDWETQSLTFDGYICKHPIVLHQIRNRIGITDPKVMVATPQMSPEDQSRISKDWLKSEFPQVFDMELHSELPPYRAGYDFDPQFKKDVPLPKKPGINIWENTPTYISYCSKPLLCTETGFNYRTTLLDYRGLNSVTVNDRYPTASVRSLIQQLAGGYYYAKLDLRKGYNSIRVKEGSEWKLAFKCHMGLFEPLVMPFGPKTAPAWFQRFISDHCQVFMEEGWLVNMLDDFVIKTVGTLEEHKEHIARLLGKLTELK</sequence>
<dbReference type="Gene3D" id="3.10.10.10">
    <property type="entry name" value="HIV Type 1 Reverse Transcriptase, subunit A, domain 1"/>
    <property type="match status" value="1"/>
</dbReference>
<proteinExistence type="predicted"/>
<gene>
    <name evidence="2" type="ORF">SeLEV6574_g00715</name>
</gene>
<dbReference type="OrthoDB" id="2155711at2759"/>
<dbReference type="InterPro" id="IPR053134">
    <property type="entry name" value="RNA-dir_DNA_polymerase"/>
</dbReference>
<organism evidence="2 3">
    <name type="scientific">Synchytrium endobioticum</name>
    <dbReference type="NCBI Taxonomy" id="286115"/>
    <lineage>
        <taxon>Eukaryota</taxon>
        <taxon>Fungi</taxon>
        <taxon>Fungi incertae sedis</taxon>
        <taxon>Chytridiomycota</taxon>
        <taxon>Chytridiomycota incertae sedis</taxon>
        <taxon>Chytridiomycetes</taxon>
        <taxon>Synchytriales</taxon>
        <taxon>Synchytriaceae</taxon>
        <taxon>Synchytrium</taxon>
    </lineage>
</organism>
<evidence type="ECO:0000313" key="2">
    <source>
        <dbReference type="EMBL" id="TPX50776.1"/>
    </source>
</evidence>
<dbReference type="SUPFAM" id="SSF56672">
    <property type="entry name" value="DNA/RNA polymerases"/>
    <property type="match status" value="1"/>
</dbReference>
<dbReference type="PANTHER" id="PTHR24559">
    <property type="entry name" value="TRANSPOSON TY3-I GAG-POL POLYPROTEIN"/>
    <property type="match status" value="1"/>
</dbReference>
<evidence type="ECO:0000313" key="3">
    <source>
        <dbReference type="Proteomes" id="UP000320475"/>
    </source>
</evidence>
<evidence type="ECO:0000259" key="1">
    <source>
        <dbReference type="Pfam" id="PF00078"/>
    </source>
</evidence>
<dbReference type="InterPro" id="IPR000477">
    <property type="entry name" value="RT_dom"/>
</dbReference>
<protein>
    <recommendedName>
        <fullName evidence="1">Reverse transcriptase domain-containing protein</fullName>
    </recommendedName>
</protein>
<name>A0A507DGV7_9FUNG</name>
<dbReference type="AlphaFoldDB" id="A0A507DGV7"/>
<reference evidence="2 3" key="1">
    <citation type="journal article" date="2019" name="Sci. Rep.">
        <title>Comparative genomics of chytrid fungi reveal insights into the obligate biotrophic and pathogenic lifestyle of Synchytrium endobioticum.</title>
        <authorList>
            <person name="van de Vossenberg B.T.L.H."/>
            <person name="Warris S."/>
            <person name="Nguyen H.D.T."/>
            <person name="van Gent-Pelzer M.P.E."/>
            <person name="Joly D.L."/>
            <person name="van de Geest H.C."/>
            <person name="Bonants P.J.M."/>
            <person name="Smith D.S."/>
            <person name="Levesque C.A."/>
            <person name="van der Lee T.A.J."/>
        </authorList>
    </citation>
    <scope>NUCLEOTIDE SEQUENCE [LARGE SCALE GENOMIC DNA]</scope>
    <source>
        <strain evidence="2 3">LEV6574</strain>
    </source>
</reference>
<dbReference type="Pfam" id="PF00078">
    <property type="entry name" value="RVT_1"/>
    <property type="match status" value="1"/>
</dbReference>
<dbReference type="Gene3D" id="3.30.70.270">
    <property type="match status" value="1"/>
</dbReference>
<dbReference type="VEuPathDB" id="FungiDB:SeMB42_g06685"/>
<comment type="caution">
    <text evidence="2">The sequence shown here is derived from an EMBL/GenBank/DDBJ whole genome shotgun (WGS) entry which is preliminary data.</text>
</comment>
<dbReference type="Proteomes" id="UP000320475">
    <property type="component" value="Unassembled WGS sequence"/>
</dbReference>
<dbReference type="InterPro" id="IPR043128">
    <property type="entry name" value="Rev_trsase/Diguanyl_cyclase"/>
</dbReference>
<dbReference type="CDD" id="cd01647">
    <property type="entry name" value="RT_LTR"/>
    <property type="match status" value="1"/>
</dbReference>
<dbReference type="EMBL" id="QEAM01000013">
    <property type="protein sequence ID" value="TPX50776.1"/>
    <property type="molecule type" value="Genomic_DNA"/>
</dbReference>
<accession>A0A507DGV7</accession>
<feature type="domain" description="Reverse transcriptase" evidence="1">
    <location>
        <begin position="160"/>
        <end position="293"/>
    </location>
</feature>
<dbReference type="PANTHER" id="PTHR24559:SF440">
    <property type="entry name" value="RIBONUCLEASE H"/>
    <property type="match status" value="1"/>
</dbReference>